<protein>
    <submittedName>
        <fullName evidence="2">Uncharacterized protein</fullName>
    </submittedName>
</protein>
<dbReference type="Proteomes" id="UP000286576">
    <property type="component" value="Unassembled WGS sequence"/>
</dbReference>
<dbReference type="AlphaFoldDB" id="A0A418NNJ0"/>
<name>A0A418NNJ0_9SPHN</name>
<keyword evidence="3" id="KW-1185">Reference proteome</keyword>
<keyword evidence="1" id="KW-1133">Transmembrane helix</keyword>
<accession>A0A418NNJ0</accession>
<evidence type="ECO:0000313" key="2">
    <source>
        <dbReference type="EMBL" id="RIV83376.1"/>
    </source>
</evidence>
<dbReference type="EMBL" id="QXFL01000010">
    <property type="protein sequence ID" value="RIV83376.1"/>
    <property type="molecule type" value="Genomic_DNA"/>
</dbReference>
<evidence type="ECO:0000256" key="1">
    <source>
        <dbReference type="SAM" id="Phobius"/>
    </source>
</evidence>
<proteinExistence type="predicted"/>
<feature type="transmembrane region" description="Helical" evidence="1">
    <location>
        <begin position="40"/>
        <end position="59"/>
    </location>
</feature>
<sequence length="81" mass="8884">MERWKRGLWLLAFIGLFVVGAGLLAALTEAALEFLGAGETAQVVVGLVVFATVAPWYLGDRQYLRTLGRFADVADERDDRA</sequence>
<gene>
    <name evidence="2" type="ORF">D2V07_16640</name>
</gene>
<keyword evidence="1" id="KW-0812">Transmembrane</keyword>
<evidence type="ECO:0000313" key="3">
    <source>
        <dbReference type="Proteomes" id="UP000286576"/>
    </source>
</evidence>
<organism evidence="2 3">
    <name type="scientific">Aurantiacibacter zhengii</name>
    <dbReference type="NCBI Taxonomy" id="2307003"/>
    <lineage>
        <taxon>Bacteria</taxon>
        <taxon>Pseudomonadati</taxon>
        <taxon>Pseudomonadota</taxon>
        <taxon>Alphaproteobacteria</taxon>
        <taxon>Sphingomonadales</taxon>
        <taxon>Erythrobacteraceae</taxon>
        <taxon>Aurantiacibacter</taxon>
    </lineage>
</organism>
<keyword evidence="1" id="KW-0472">Membrane</keyword>
<reference evidence="2 3" key="1">
    <citation type="submission" date="2018-08" db="EMBL/GenBank/DDBJ databases">
        <title>Erythrobacter zhengii sp.nov., a bacterium isolated from deep-sea sediment.</title>
        <authorList>
            <person name="Fang C."/>
            <person name="Wu Y.-H."/>
            <person name="Sun C."/>
            <person name="Wang H."/>
            <person name="Cheng H."/>
            <person name="Meng F.-X."/>
            <person name="Wang C.-S."/>
            <person name="Xu X.-W."/>
        </authorList>
    </citation>
    <scope>NUCLEOTIDE SEQUENCE [LARGE SCALE GENOMIC DNA]</scope>
    <source>
        <strain evidence="2 3">V18</strain>
    </source>
</reference>
<comment type="caution">
    <text evidence="2">The sequence shown here is derived from an EMBL/GenBank/DDBJ whole genome shotgun (WGS) entry which is preliminary data.</text>
</comment>